<evidence type="ECO:0000313" key="3">
    <source>
        <dbReference type="Proteomes" id="UP000015854"/>
    </source>
</evidence>
<dbReference type="Gene3D" id="3.40.630.30">
    <property type="match status" value="1"/>
</dbReference>
<dbReference type="InterPro" id="IPR000182">
    <property type="entry name" value="GNAT_dom"/>
</dbReference>
<dbReference type="InterPro" id="IPR016181">
    <property type="entry name" value="Acyl_CoA_acyltransferase"/>
</dbReference>
<reference evidence="2 3" key="1">
    <citation type="journal article" date="2013" name="ISME J.">
        <title>Multifactorial diversity sustains microbial community stability.</title>
        <authorList>
            <person name="Erkus O."/>
            <person name="de Jager V.C."/>
            <person name="Spus M."/>
            <person name="van Alen-Boerrigter I.J."/>
            <person name="van Rijswijck I.M."/>
            <person name="Hazelwood L."/>
            <person name="Janssen P.W."/>
            <person name="van Hijum S.A."/>
            <person name="Kleerebezem M."/>
            <person name="Smid E.J."/>
        </authorList>
    </citation>
    <scope>NUCLEOTIDE SEQUENCE [LARGE SCALE GENOMIC DNA]</scope>
    <source>
        <strain evidence="2 3">TIFN6</strain>
    </source>
</reference>
<sequence>MLTREEGVIQIGFGLLPQFWGHGIGKSIFNKICEFISETYSSIEIIRADVNVNNIAMIKILESYGFVKMRGLDGGRFSYEYKADILRFKCLLFSNNDVEGLFEVGNLQQTPLSDFDYIISFYEESRINNFVKEMDNIGFLVIDNPAPYHYFFESRFGEIFDVYLIASSFFHAILNVQNTIFDKSGFLSSKLNVKEKQYFSVCYEEKYLYFLIKIFDKFSKNKFIQIERIMESLRDSVIIPLARETGEAAVDDITSIHWKNEDNLYLAYKATFVELEAEKIKNSIKILFNVICARDAMNPKMKIQIEKIKKNVKWI</sequence>
<accession>T0TRB5</accession>
<dbReference type="AlphaFoldDB" id="T0TRB5"/>
<dbReference type="Proteomes" id="UP000015854">
    <property type="component" value="Unassembled WGS sequence"/>
</dbReference>
<gene>
    <name evidence="2" type="ORF">LLT6_09950</name>
</gene>
<dbReference type="PATRIC" id="fig|1234876.3.peg.207"/>
<proteinExistence type="predicted"/>
<evidence type="ECO:0000259" key="1">
    <source>
        <dbReference type="Pfam" id="PF13302"/>
    </source>
</evidence>
<name>T0TRB5_LACLC</name>
<feature type="domain" description="N-acetyltransferase" evidence="1">
    <location>
        <begin position="8"/>
        <end position="67"/>
    </location>
</feature>
<organism evidence="2 3">
    <name type="scientific">Lactococcus cremoris subsp. cremoris TIFN6</name>
    <dbReference type="NCBI Taxonomy" id="1234876"/>
    <lineage>
        <taxon>Bacteria</taxon>
        <taxon>Bacillati</taxon>
        <taxon>Bacillota</taxon>
        <taxon>Bacilli</taxon>
        <taxon>Lactobacillales</taxon>
        <taxon>Streptococcaceae</taxon>
        <taxon>Lactococcus</taxon>
        <taxon>Lactococcus cremoris subsp. cremoris</taxon>
    </lineage>
</organism>
<dbReference type="Pfam" id="PF13302">
    <property type="entry name" value="Acetyltransf_3"/>
    <property type="match status" value="1"/>
</dbReference>
<protein>
    <recommendedName>
        <fullName evidence="1">N-acetyltransferase domain-containing protein</fullName>
    </recommendedName>
</protein>
<comment type="caution">
    <text evidence="2">The sequence shown here is derived from an EMBL/GenBank/DDBJ whole genome shotgun (WGS) entry which is preliminary data.</text>
</comment>
<evidence type="ECO:0000313" key="2">
    <source>
        <dbReference type="EMBL" id="EQC58233.1"/>
    </source>
</evidence>
<dbReference type="GO" id="GO:0016747">
    <property type="term" value="F:acyltransferase activity, transferring groups other than amino-acyl groups"/>
    <property type="evidence" value="ECO:0007669"/>
    <property type="project" value="InterPro"/>
</dbReference>
<dbReference type="SUPFAM" id="SSF55729">
    <property type="entry name" value="Acyl-CoA N-acyltransferases (Nat)"/>
    <property type="match status" value="1"/>
</dbReference>
<dbReference type="EMBL" id="ATBB01000036">
    <property type="protein sequence ID" value="EQC58233.1"/>
    <property type="molecule type" value="Genomic_DNA"/>
</dbReference>